<accession>A0A7Y9IB59</accession>
<comment type="subcellular location">
    <subcellularLocation>
        <location evidence="1">Virion</location>
    </subcellularLocation>
</comment>
<evidence type="ECO:0000313" key="3">
    <source>
        <dbReference type="EMBL" id="NYE73587.1"/>
    </source>
</evidence>
<dbReference type="Pfam" id="PF05065">
    <property type="entry name" value="Phage_capsid"/>
    <property type="match status" value="1"/>
</dbReference>
<protein>
    <submittedName>
        <fullName evidence="3">HK97 family phage major capsid protein</fullName>
    </submittedName>
</protein>
<sequence>MPMYTADAAQAWLPQDIGDLVTRPVTQESVAITAAGSIRASEDANSYRVPLVAADPTAAWTAEGAEITATDAQFDEVADTFHKLAGLTIISRELAEDTSPDAAQQVGFGLARDIARKLDAAFFGSRGASTLQPLGLADLTGTNTIDAGAAWGNADPFTEAVYAAEGEGAALSAFVANPVDALALSSIKEQTGSNKALLQPDATQANRRLVAGVPLLTSPAVAPGTVWGIPGAGRVVIVIRDDVRLEISREAYFSSDRVGVKATLRATFLYPHELAIQEISLTP</sequence>
<dbReference type="Gene3D" id="3.30.2320.10">
    <property type="entry name" value="hypothetical protein PF0899 domain"/>
    <property type="match status" value="1"/>
</dbReference>
<evidence type="ECO:0000256" key="1">
    <source>
        <dbReference type="ARBA" id="ARBA00004328"/>
    </source>
</evidence>
<dbReference type="NCBIfam" id="TIGR01554">
    <property type="entry name" value="major_cap_HK97"/>
    <property type="match status" value="1"/>
</dbReference>
<proteinExistence type="predicted"/>
<dbReference type="RefSeq" id="WP_218871555.1">
    <property type="nucleotide sequence ID" value="NZ_JACCBU010000001.1"/>
</dbReference>
<evidence type="ECO:0000313" key="4">
    <source>
        <dbReference type="Proteomes" id="UP000569914"/>
    </source>
</evidence>
<keyword evidence="4" id="KW-1185">Reference proteome</keyword>
<dbReference type="EMBL" id="JACCBU010000001">
    <property type="protein sequence ID" value="NYE73587.1"/>
    <property type="molecule type" value="Genomic_DNA"/>
</dbReference>
<comment type="caution">
    <text evidence="3">The sequence shown here is derived from an EMBL/GenBank/DDBJ whole genome shotgun (WGS) entry which is preliminary data.</text>
</comment>
<evidence type="ECO:0000259" key="2">
    <source>
        <dbReference type="Pfam" id="PF05065"/>
    </source>
</evidence>
<feature type="domain" description="Phage capsid-like C-terminal" evidence="2">
    <location>
        <begin position="13"/>
        <end position="266"/>
    </location>
</feature>
<name>A0A7Y9IB59_9ACTN</name>
<gene>
    <name evidence="3" type="ORF">BKA15_004916</name>
</gene>
<dbReference type="Proteomes" id="UP000569914">
    <property type="component" value="Unassembled WGS sequence"/>
</dbReference>
<dbReference type="InterPro" id="IPR024455">
    <property type="entry name" value="Phage_capsid"/>
</dbReference>
<dbReference type="AlphaFoldDB" id="A0A7Y9IB59"/>
<reference evidence="3 4" key="1">
    <citation type="submission" date="2020-07" db="EMBL/GenBank/DDBJ databases">
        <title>Sequencing the genomes of 1000 actinobacteria strains.</title>
        <authorList>
            <person name="Klenk H.-P."/>
        </authorList>
    </citation>
    <scope>NUCLEOTIDE SEQUENCE [LARGE SCALE GENOMIC DNA]</scope>
    <source>
        <strain evidence="3 4">DSM 22083</strain>
    </source>
</reference>
<organism evidence="3 4">
    <name type="scientific">Microlunatus parietis</name>
    <dbReference type="NCBI Taxonomy" id="682979"/>
    <lineage>
        <taxon>Bacteria</taxon>
        <taxon>Bacillati</taxon>
        <taxon>Actinomycetota</taxon>
        <taxon>Actinomycetes</taxon>
        <taxon>Propionibacteriales</taxon>
        <taxon>Propionibacteriaceae</taxon>
        <taxon>Microlunatus</taxon>
    </lineage>
</organism>
<dbReference type="Gene3D" id="3.30.2400.10">
    <property type="entry name" value="Major capsid protein gp5"/>
    <property type="match status" value="1"/>
</dbReference>
<dbReference type="SUPFAM" id="SSF56563">
    <property type="entry name" value="Major capsid protein gp5"/>
    <property type="match status" value="1"/>
</dbReference>
<dbReference type="InterPro" id="IPR054612">
    <property type="entry name" value="Phage_capsid-like_C"/>
</dbReference>